<dbReference type="Proteomes" id="UP000700059">
    <property type="component" value="Unassembled WGS sequence"/>
</dbReference>
<sequence length="122" mass="13689">MLRFILIVALVVILFVVLIQLLAKYNVISYKMRISIGIALLVFSIGIGIFTHNQDKNEAHLIQLTQTFLQGKALQCQVGTKTLEVSNKTFNFISGTLTLMGKEESEYKHMTIPLKACNTKES</sequence>
<accession>A0ABS7JLF1</accession>
<gene>
    <name evidence="2" type="ORF">K4G57_01710</name>
</gene>
<proteinExistence type="predicted"/>
<keyword evidence="1" id="KW-1133">Transmembrane helix</keyword>
<keyword evidence="3" id="KW-1185">Reference proteome</keyword>
<name>A0ABS7JLF1_9HELI</name>
<feature type="transmembrane region" description="Helical" evidence="1">
    <location>
        <begin position="33"/>
        <end position="51"/>
    </location>
</feature>
<evidence type="ECO:0000313" key="3">
    <source>
        <dbReference type="Proteomes" id="UP000700059"/>
    </source>
</evidence>
<organism evidence="2 3">
    <name type="scientific">Helicobacter turcicus</name>
    <dbReference type="NCBI Taxonomy" id="2867412"/>
    <lineage>
        <taxon>Bacteria</taxon>
        <taxon>Pseudomonadati</taxon>
        <taxon>Campylobacterota</taxon>
        <taxon>Epsilonproteobacteria</taxon>
        <taxon>Campylobacterales</taxon>
        <taxon>Helicobacteraceae</taxon>
        <taxon>Helicobacter</taxon>
    </lineage>
</organism>
<dbReference type="RefSeq" id="WP_221531620.1">
    <property type="nucleotide sequence ID" value="NZ_JAIGYP010000002.1"/>
</dbReference>
<protein>
    <recommendedName>
        <fullName evidence="4">DUF2393 domain-containing protein</fullName>
    </recommendedName>
</protein>
<dbReference type="EMBL" id="JAIGYQ010000002">
    <property type="protein sequence ID" value="MBX7490196.1"/>
    <property type="molecule type" value="Genomic_DNA"/>
</dbReference>
<evidence type="ECO:0000313" key="2">
    <source>
        <dbReference type="EMBL" id="MBX7490196.1"/>
    </source>
</evidence>
<comment type="caution">
    <text evidence="2">The sequence shown here is derived from an EMBL/GenBank/DDBJ whole genome shotgun (WGS) entry which is preliminary data.</text>
</comment>
<keyword evidence="1" id="KW-0472">Membrane</keyword>
<evidence type="ECO:0008006" key="4">
    <source>
        <dbReference type="Google" id="ProtNLM"/>
    </source>
</evidence>
<reference evidence="2 3" key="1">
    <citation type="submission" date="2021-08" db="EMBL/GenBank/DDBJ databases">
        <title>Helicobacter spp. isolated from feces of Anatolian Ground Squirrel (Spermophilus xanthoprymnus) in Turkey.</title>
        <authorList>
            <person name="Aydin F."/>
            <person name="Abay S."/>
            <person name="Kayman T."/>
            <person name="Karakaya E."/>
            <person name="Saticioglu I.B."/>
        </authorList>
    </citation>
    <scope>NUCLEOTIDE SEQUENCE [LARGE SCALE GENOMIC DNA]</scope>
    <source>
        <strain evidence="2 3">Faydin-H70</strain>
    </source>
</reference>
<evidence type="ECO:0000256" key="1">
    <source>
        <dbReference type="SAM" id="Phobius"/>
    </source>
</evidence>
<keyword evidence="1" id="KW-0812">Transmembrane</keyword>